<reference evidence="2 3" key="1">
    <citation type="submission" date="2022-05" db="EMBL/GenBank/DDBJ databases">
        <title>Novel Pseudomonas spp. Isolated from a Rainbow Trout Aquaculture Facility.</title>
        <authorList>
            <person name="Testerman T."/>
            <person name="Graf J."/>
        </authorList>
    </citation>
    <scope>NUCLEOTIDE SEQUENCE [LARGE SCALE GENOMIC DNA]</scope>
    <source>
        <strain evidence="2 3">ID681</strain>
    </source>
</reference>
<dbReference type="EMBL" id="JAMDGY010000009">
    <property type="protein sequence ID" value="MDD0989317.1"/>
    <property type="molecule type" value="Genomic_DNA"/>
</dbReference>
<name>A0ABT5NML6_9PSED</name>
<evidence type="ECO:0000313" key="2">
    <source>
        <dbReference type="EMBL" id="MDD0989317.1"/>
    </source>
</evidence>
<dbReference type="Pfam" id="PF07484">
    <property type="entry name" value="Collar"/>
    <property type="match status" value="1"/>
</dbReference>
<accession>A0ABT5NML6</accession>
<evidence type="ECO:0000313" key="3">
    <source>
        <dbReference type="Proteomes" id="UP001148203"/>
    </source>
</evidence>
<keyword evidence="3" id="KW-1185">Reference proteome</keyword>
<organism evidence="2 3">
    <name type="scientific">Pseudomonas fontis</name>
    <dbReference type="NCBI Taxonomy" id="2942633"/>
    <lineage>
        <taxon>Bacteria</taxon>
        <taxon>Pseudomonadati</taxon>
        <taxon>Pseudomonadota</taxon>
        <taxon>Gammaproteobacteria</taxon>
        <taxon>Pseudomonadales</taxon>
        <taxon>Pseudomonadaceae</taxon>
        <taxon>Pseudomonas</taxon>
    </lineage>
</organism>
<proteinExistence type="predicted"/>
<dbReference type="Proteomes" id="UP001148203">
    <property type="component" value="Unassembled WGS sequence"/>
</dbReference>
<dbReference type="InterPro" id="IPR037053">
    <property type="entry name" value="Phage_tail_collar_dom_sf"/>
</dbReference>
<comment type="caution">
    <text evidence="2">The sequence shown here is derived from an EMBL/GenBank/DDBJ whole genome shotgun (WGS) entry which is preliminary data.</text>
</comment>
<dbReference type="InterPro" id="IPR011083">
    <property type="entry name" value="Phage_tail_collar_dom"/>
</dbReference>
<gene>
    <name evidence="2" type="ORF">M5G11_02070</name>
</gene>
<dbReference type="SUPFAM" id="SSF88874">
    <property type="entry name" value="Receptor-binding domain of short tail fibre protein gp12"/>
    <property type="match status" value="1"/>
</dbReference>
<protein>
    <submittedName>
        <fullName evidence="2">Tail fiber protein</fullName>
    </submittedName>
</protein>
<evidence type="ECO:0000259" key="1">
    <source>
        <dbReference type="Pfam" id="PF07484"/>
    </source>
</evidence>
<dbReference type="RefSeq" id="WP_273911340.1">
    <property type="nucleotide sequence ID" value="NZ_JAMDGX010000040.1"/>
</dbReference>
<sequence length="285" mass="31598">MARQPFNIRWAQGVESEDNLNSFKDPGDVRVSTGWEGGQDKDAPPAGQENWWHNRADSAFQGIERNGVMAWHAQAQYEVGAPTRATDGNYYESLAFPNVGNNPVSTSGFWRFIGSSFFSNYDPGDIKTVAHNNIPSPGWLKCNGAAVEKASYPRLFSAIGTTWNTGGETPSQFRLPDFRGEFLRGFNDGRGTDPGRVFGSYQQGTTHAYAEGPGDNGAVGSRWSDALHFYDLQTKEESAFYNPDAYASGPIYPAGTTYQIIPNSVILTTFKSRPRNKTVNYWIRY</sequence>
<dbReference type="Gene3D" id="3.90.1340.10">
    <property type="entry name" value="Phage tail collar domain"/>
    <property type="match status" value="1"/>
</dbReference>
<feature type="domain" description="Phage tail collar" evidence="1">
    <location>
        <begin position="126"/>
        <end position="183"/>
    </location>
</feature>